<evidence type="ECO:0000256" key="1">
    <source>
        <dbReference type="ARBA" id="ARBA00004498"/>
    </source>
</evidence>
<dbReference type="OrthoDB" id="6119783at2759"/>
<feature type="domain" description="VWFA" evidence="10">
    <location>
        <begin position="244"/>
        <end position="418"/>
    </location>
</feature>
<dbReference type="FunFam" id="3.40.50.410:FF:000004">
    <property type="entry name" value="collagen alpha-6(VI) chain"/>
    <property type="match status" value="1"/>
</dbReference>
<dbReference type="Pfam" id="PF00092">
    <property type="entry name" value="VWA"/>
    <property type="match status" value="3"/>
</dbReference>
<gene>
    <name evidence="11" type="ORF">MGAL_10B019110</name>
</gene>
<dbReference type="PRINTS" id="PR00453">
    <property type="entry name" value="VWFADOMAIN"/>
</dbReference>
<dbReference type="Gene3D" id="3.40.50.410">
    <property type="entry name" value="von Willebrand factor, type A domain"/>
    <property type="match status" value="3"/>
</dbReference>
<dbReference type="InterPro" id="IPR002035">
    <property type="entry name" value="VWF_A"/>
</dbReference>
<evidence type="ECO:0000256" key="8">
    <source>
        <dbReference type="ARBA" id="ARBA00023180"/>
    </source>
</evidence>
<dbReference type="InterPro" id="IPR036465">
    <property type="entry name" value="vWFA_dom_sf"/>
</dbReference>
<feature type="signal peptide" evidence="9">
    <location>
        <begin position="1"/>
        <end position="16"/>
    </location>
</feature>
<evidence type="ECO:0000256" key="9">
    <source>
        <dbReference type="SAM" id="SignalP"/>
    </source>
</evidence>
<evidence type="ECO:0000256" key="2">
    <source>
        <dbReference type="ARBA" id="ARBA00022525"/>
    </source>
</evidence>
<dbReference type="Proteomes" id="UP000596742">
    <property type="component" value="Unassembled WGS sequence"/>
</dbReference>
<comment type="caution">
    <text evidence="11">The sequence shown here is derived from an EMBL/GenBank/DDBJ whole genome shotgun (WGS) entry which is preliminary data.</text>
</comment>
<feature type="chain" id="PRO_5032567713" description="VWFA domain-containing protein" evidence="9">
    <location>
        <begin position="17"/>
        <end position="631"/>
    </location>
</feature>
<feature type="domain" description="VWFA" evidence="10">
    <location>
        <begin position="442"/>
        <end position="618"/>
    </location>
</feature>
<dbReference type="SMART" id="SM00327">
    <property type="entry name" value="VWA"/>
    <property type="match status" value="3"/>
</dbReference>
<dbReference type="FunFam" id="3.40.50.410:FF:000003">
    <property type="entry name" value="Collagen type VI alpha 3 chain"/>
    <property type="match status" value="1"/>
</dbReference>
<dbReference type="CDD" id="cd01472">
    <property type="entry name" value="vWA_collagen"/>
    <property type="match status" value="2"/>
</dbReference>
<dbReference type="GO" id="GO:0005581">
    <property type="term" value="C:collagen trimer"/>
    <property type="evidence" value="ECO:0007669"/>
    <property type="project" value="UniProtKB-KW"/>
</dbReference>
<evidence type="ECO:0000256" key="5">
    <source>
        <dbReference type="ARBA" id="ARBA00022737"/>
    </source>
</evidence>
<dbReference type="PANTHER" id="PTHR24020:SF20">
    <property type="entry name" value="PH DOMAIN-CONTAINING PROTEIN"/>
    <property type="match status" value="1"/>
</dbReference>
<evidence type="ECO:0000256" key="4">
    <source>
        <dbReference type="ARBA" id="ARBA00022729"/>
    </source>
</evidence>
<organism evidence="11 12">
    <name type="scientific">Mytilus galloprovincialis</name>
    <name type="common">Mediterranean mussel</name>
    <dbReference type="NCBI Taxonomy" id="29158"/>
    <lineage>
        <taxon>Eukaryota</taxon>
        <taxon>Metazoa</taxon>
        <taxon>Spiralia</taxon>
        <taxon>Lophotrochozoa</taxon>
        <taxon>Mollusca</taxon>
        <taxon>Bivalvia</taxon>
        <taxon>Autobranchia</taxon>
        <taxon>Pteriomorphia</taxon>
        <taxon>Mytilida</taxon>
        <taxon>Mytiloidea</taxon>
        <taxon>Mytilidae</taxon>
        <taxon>Mytilinae</taxon>
        <taxon>Mytilus</taxon>
    </lineage>
</organism>
<dbReference type="GO" id="GO:0007155">
    <property type="term" value="P:cell adhesion"/>
    <property type="evidence" value="ECO:0007669"/>
    <property type="project" value="UniProtKB-KW"/>
</dbReference>
<dbReference type="CDD" id="cd01450">
    <property type="entry name" value="vWFA_subfamily_ECM"/>
    <property type="match status" value="1"/>
</dbReference>
<dbReference type="SUPFAM" id="SSF53300">
    <property type="entry name" value="vWA-like"/>
    <property type="match status" value="3"/>
</dbReference>
<evidence type="ECO:0000313" key="12">
    <source>
        <dbReference type="Proteomes" id="UP000596742"/>
    </source>
</evidence>
<feature type="domain" description="VWFA" evidence="10">
    <location>
        <begin position="32"/>
        <end position="227"/>
    </location>
</feature>
<evidence type="ECO:0000256" key="6">
    <source>
        <dbReference type="ARBA" id="ARBA00022889"/>
    </source>
</evidence>
<dbReference type="PROSITE" id="PS50234">
    <property type="entry name" value="VWFA"/>
    <property type="match status" value="3"/>
</dbReference>
<comment type="subcellular location">
    <subcellularLocation>
        <location evidence="1">Secreted</location>
        <location evidence="1">Extracellular space</location>
        <location evidence="1">Extracellular matrix</location>
    </subcellularLocation>
</comment>
<evidence type="ECO:0000256" key="3">
    <source>
        <dbReference type="ARBA" id="ARBA00022530"/>
    </source>
</evidence>
<reference evidence="11" key="1">
    <citation type="submission" date="2018-11" db="EMBL/GenBank/DDBJ databases">
        <authorList>
            <person name="Alioto T."/>
            <person name="Alioto T."/>
        </authorList>
    </citation>
    <scope>NUCLEOTIDE SEQUENCE</scope>
</reference>
<evidence type="ECO:0000259" key="10">
    <source>
        <dbReference type="PROSITE" id="PS50234"/>
    </source>
</evidence>
<evidence type="ECO:0000313" key="11">
    <source>
        <dbReference type="EMBL" id="VDI35985.1"/>
    </source>
</evidence>
<keyword evidence="4 9" id="KW-0732">Signal</keyword>
<keyword evidence="2" id="KW-0964">Secreted</keyword>
<dbReference type="InterPro" id="IPR050525">
    <property type="entry name" value="ECM_Assembly_Org"/>
</dbReference>
<accession>A0A8B6EJR9</accession>
<sequence>MERLIICLCVVPCLLAMTTPAVDELKVCDPVDIAFIVDTSSSLWYKHFKLQIKFIHDIVSLWDIGPGDQQSRAAALSFSSRLFPEFGFSDSQSKKSVLAAVNNITYVAGDATRMYLGLEYAHDTIYAPGNGERPNVSNVVVILTDGVTNPGHYDNFTRDVGKKLTQTQAARVRGLPANLFAIGIGNDVDENEVRGMASKPAESYSLFVNNFDDLNSNFVKRSVLQKVCGSLPQKIEECKQTKADVFFVVDESSSLHRHQNFQKELNFVASVIDQLEVGRDDVRVGMMTFSSDPRMLFQLNDFKTKEQIASLLKYIPWRGGDTYLDKALKLLMSDGLVASQGSRNNVPQITIVITDGQSTNPRATEKMLVELRRMNFIVFAIGVGPNRDPTELQRIASDPSYVLEVENIDGLVEIRKKLITQLCPGDRPEPPKPITCQGAIADIIFIADSSTSIGITAFNNLKEFAKSVVNRFTIGPNNTKIGLITFANDAEFQFRLNTFNDKDEVIKAISSMPYSTGNTNTHKALEILNKFAFTPNFGGRGNRVPKIAIVITDGSSRQPTLTRTLAIKAKQQGIMMFSIGVGPYIDQNELDIMASSPTSMYSFSVNSFAALSSIEGSLANRTCTAAGQRNP</sequence>
<keyword evidence="6" id="KW-0130">Cell adhesion</keyword>
<dbReference type="EMBL" id="UYJE01005288">
    <property type="protein sequence ID" value="VDI35985.1"/>
    <property type="molecule type" value="Genomic_DNA"/>
</dbReference>
<keyword evidence="3" id="KW-0272">Extracellular matrix</keyword>
<keyword evidence="12" id="KW-1185">Reference proteome</keyword>
<keyword evidence="8" id="KW-0325">Glycoprotein</keyword>
<name>A0A8B6EJR9_MYTGA</name>
<protein>
    <recommendedName>
        <fullName evidence="10">VWFA domain-containing protein</fullName>
    </recommendedName>
</protein>
<dbReference type="AlphaFoldDB" id="A0A8B6EJR9"/>
<proteinExistence type="predicted"/>
<evidence type="ECO:0000256" key="7">
    <source>
        <dbReference type="ARBA" id="ARBA00023119"/>
    </source>
</evidence>
<dbReference type="PANTHER" id="PTHR24020">
    <property type="entry name" value="COLLAGEN ALPHA"/>
    <property type="match status" value="1"/>
</dbReference>
<keyword evidence="7" id="KW-0176">Collagen</keyword>
<keyword evidence="5" id="KW-0677">Repeat</keyword>